<dbReference type="OrthoDB" id="220898at2"/>
<dbReference type="EMBL" id="SJPV01000001">
    <property type="protein sequence ID" value="TWU42231.1"/>
    <property type="molecule type" value="Genomic_DNA"/>
</dbReference>
<evidence type="ECO:0000313" key="2">
    <source>
        <dbReference type="Proteomes" id="UP000319143"/>
    </source>
</evidence>
<comment type="caution">
    <text evidence="1">The sequence shown here is derived from an EMBL/GenBank/DDBJ whole genome shotgun (WGS) entry which is preliminary data.</text>
</comment>
<protein>
    <submittedName>
        <fullName evidence="1">Uncharacterized protein</fullName>
    </submittedName>
</protein>
<dbReference type="AlphaFoldDB" id="A0A5C6E3R5"/>
<accession>A0A5C6E3R5</accession>
<gene>
    <name evidence="1" type="ORF">Poly41_05270</name>
</gene>
<reference evidence="1 2" key="1">
    <citation type="submission" date="2019-02" db="EMBL/GenBank/DDBJ databases">
        <title>Deep-cultivation of Planctomycetes and their phenomic and genomic characterization uncovers novel biology.</title>
        <authorList>
            <person name="Wiegand S."/>
            <person name="Jogler M."/>
            <person name="Boedeker C."/>
            <person name="Pinto D."/>
            <person name="Vollmers J."/>
            <person name="Rivas-Marin E."/>
            <person name="Kohn T."/>
            <person name="Peeters S.H."/>
            <person name="Heuer A."/>
            <person name="Rast P."/>
            <person name="Oberbeckmann S."/>
            <person name="Bunk B."/>
            <person name="Jeske O."/>
            <person name="Meyerdierks A."/>
            <person name="Storesund J.E."/>
            <person name="Kallscheuer N."/>
            <person name="Luecker S."/>
            <person name="Lage O.M."/>
            <person name="Pohl T."/>
            <person name="Merkel B.J."/>
            <person name="Hornburger P."/>
            <person name="Mueller R.-W."/>
            <person name="Bruemmer F."/>
            <person name="Labrenz M."/>
            <person name="Spormann A.M."/>
            <person name="Op Den Camp H."/>
            <person name="Overmann J."/>
            <person name="Amann R."/>
            <person name="Jetten M.S.M."/>
            <person name="Mascher T."/>
            <person name="Medema M.H."/>
            <person name="Devos D.P."/>
            <person name="Kaster A.-K."/>
            <person name="Ovreas L."/>
            <person name="Rohde M."/>
            <person name="Galperin M.Y."/>
            <person name="Jogler C."/>
        </authorList>
    </citation>
    <scope>NUCLEOTIDE SEQUENCE [LARGE SCALE GENOMIC DNA]</scope>
    <source>
        <strain evidence="1 2">Poly41</strain>
    </source>
</reference>
<proteinExistence type="predicted"/>
<name>A0A5C6E3R5_9BACT</name>
<dbReference type="RefSeq" id="WP_146524327.1">
    <property type="nucleotide sequence ID" value="NZ_SJPV01000001.1"/>
</dbReference>
<sequence length="153" mass="17483">MARQALEILKQGDERRGGLVAGHWLLQHADEVAAWDPRLAEDYRFEAFWVEKESNLITPFPHVSKVAQYFASTDAEVAHALIEPCFDDWSWLFGQRDSEVMFSNNNPLHAAAAIDHPWTIALVDDLFKRHLSDRPSRKLQTVSGVIRSLTKED</sequence>
<keyword evidence="2" id="KW-1185">Reference proteome</keyword>
<evidence type="ECO:0000313" key="1">
    <source>
        <dbReference type="EMBL" id="TWU42231.1"/>
    </source>
</evidence>
<dbReference type="Proteomes" id="UP000319143">
    <property type="component" value="Unassembled WGS sequence"/>
</dbReference>
<organism evidence="1 2">
    <name type="scientific">Novipirellula artificiosorum</name>
    <dbReference type="NCBI Taxonomy" id="2528016"/>
    <lineage>
        <taxon>Bacteria</taxon>
        <taxon>Pseudomonadati</taxon>
        <taxon>Planctomycetota</taxon>
        <taxon>Planctomycetia</taxon>
        <taxon>Pirellulales</taxon>
        <taxon>Pirellulaceae</taxon>
        <taxon>Novipirellula</taxon>
    </lineage>
</organism>